<evidence type="ECO:0000256" key="2">
    <source>
        <dbReference type="ARBA" id="ARBA00007002"/>
    </source>
</evidence>
<evidence type="ECO:0000313" key="6">
    <source>
        <dbReference type="EMBL" id="QBM90330.1"/>
    </source>
</evidence>
<organism evidence="6 7">
    <name type="scientific">Metschnikowia aff. pulcherrima</name>
    <dbReference type="NCBI Taxonomy" id="2163413"/>
    <lineage>
        <taxon>Eukaryota</taxon>
        <taxon>Fungi</taxon>
        <taxon>Dikarya</taxon>
        <taxon>Ascomycota</taxon>
        <taxon>Saccharomycotina</taxon>
        <taxon>Pichiomycetes</taxon>
        <taxon>Metschnikowiaceae</taxon>
        <taxon>Metschnikowia</taxon>
    </lineage>
</organism>
<dbReference type="Gene3D" id="1.10.287.660">
    <property type="entry name" value="Helix hairpin bin"/>
    <property type="match status" value="1"/>
</dbReference>
<dbReference type="AlphaFoldDB" id="A0A4P6XS62"/>
<dbReference type="InterPro" id="IPR029012">
    <property type="entry name" value="Helix_hairpin_bin_sf"/>
</dbReference>
<evidence type="ECO:0000256" key="1">
    <source>
        <dbReference type="ARBA" id="ARBA00004123"/>
    </source>
</evidence>
<evidence type="ECO:0000313" key="7">
    <source>
        <dbReference type="Proteomes" id="UP000292447"/>
    </source>
</evidence>
<evidence type="ECO:0000256" key="3">
    <source>
        <dbReference type="ARBA" id="ARBA00019194"/>
    </source>
</evidence>
<keyword evidence="4" id="KW-0508">mRNA splicing</keyword>
<proteinExistence type="inferred from homology"/>
<keyword evidence="4" id="KW-0507">mRNA processing</keyword>
<dbReference type="EMBL" id="CP034460">
    <property type="protein sequence ID" value="QBM90330.1"/>
    <property type="molecule type" value="Genomic_DNA"/>
</dbReference>
<dbReference type="PANTHER" id="PTHR13021">
    <property type="entry name" value="PRE-MRNA-SPLICING FACTOR ISY1"/>
    <property type="match status" value="1"/>
</dbReference>
<keyword evidence="5" id="KW-0539">Nucleus</keyword>
<gene>
    <name evidence="6" type="primary">MPUL0E05780</name>
    <name evidence="6" type="ORF">METSCH_E05780</name>
</gene>
<name>A0A4P6XS62_9ASCO</name>
<dbReference type="STRING" id="2163413.A0A4P6XS62"/>
<sequence length="219" mass="25237">MSRNKEKAQAGLNRYYEQKMHDAGVVTADPSSRPRRVQSVQSIAEAELWRKTLLSEFLAKMLAINDPSLGDDEIRELNEALTKLHNEKRAWEYHIQSLGGNDYIRYEQKLGTRVGGKLYFGRAKQLPEARMAEKIKLGPEKTHDLGPSLDYYGVYEPQWKGTIDASREKVMEEVNNVLSTQTFSEADLGKSAEENHTQRDVERWLVERKKRELMAKLLL</sequence>
<evidence type="ECO:0000256" key="4">
    <source>
        <dbReference type="ARBA" id="ARBA00023187"/>
    </source>
</evidence>
<dbReference type="GO" id="GO:0000350">
    <property type="term" value="P:generation of catalytic spliceosome for second transesterification step"/>
    <property type="evidence" value="ECO:0007669"/>
    <property type="project" value="InterPro"/>
</dbReference>
<comment type="similarity">
    <text evidence="2">Belongs to the ISY1 family.</text>
</comment>
<dbReference type="SUPFAM" id="SSF140102">
    <property type="entry name" value="ISY1 domain-like"/>
    <property type="match status" value="1"/>
</dbReference>
<dbReference type="GO" id="GO:0005634">
    <property type="term" value="C:nucleus"/>
    <property type="evidence" value="ECO:0007669"/>
    <property type="project" value="UniProtKB-SubCell"/>
</dbReference>
<protein>
    <recommendedName>
        <fullName evidence="3">Pre-mRNA-splicing factor ISY1</fullName>
    </recommendedName>
</protein>
<reference evidence="7" key="1">
    <citation type="submission" date="2019-03" db="EMBL/GenBank/DDBJ databases">
        <title>Snf2 controls pulcherriminic acid biosynthesis and connects pigmentation and antifungal activity of the yeast Metschnikowia pulcherrima.</title>
        <authorList>
            <person name="Gore-Lloyd D."/>
            <person name="Sumann I."/>
            <person name="Brachmann A.O."/>
            <person name="Schneeberger K."/>
            <person name="Ortiz-Merino R.A."/>
            <person name="Moreno-Beltran M."/>
            <person name="Schlaefli M."/>
            <person name="Kirner P."/>
            <person name="Santos Kron A."/>
            <person name="Wolfe K.H."/>
            <person name="Piel J."/>
            <person name="Ahrens C.H."/>
            <person name="Henk D."/>
            <person name="Freimoser F.M."/>
        </authorList>
    </citation>
    <scope>NUCLEOTIDE SEQUENCE [LARGE SCALE GENOMIC DNA]</scope>
    <source>
        <strain evidence="7">APC 1.2</strain>
    </source>
</reference>
<dbReference type="InterPro" id="IPR037200">
    <property type="entry name" value="Isy1_sf"/>
</dbReference>
<dbReference type="Proteomes" id="UP000292447">
    <property type="component" value="Chromosome V"/>
</dbReference>
<evidence type="ECO:0000256" key="5">
    <source>
        <dbReference type="ARBA" id="ARBA00023242"/>
    </source>
</evidence>
<dbReference type="InterPro" id="IPR009360">
    <property type="entry name" value="Isy1"/>
</dbReference>
<dbReference type="Pfam" id="PF06246">
    <property type="entry name" value="Isy1"/>
    <property type="match status" value="1"/>
</dbReference>
<accession>A0A4P6XS62</accession>
<comment type="subcellular location">
    <subcellularLocation>
        <location evidence="1">Nucleus</location>
    </subcellularLocation>
</comment>
<keyword evidence="7" id="KW-1185">Reference proteome</keyword>